<feature type="compositionally biased region" description="Polar residues" evidence="1">
    <location>
        <begin position="74"/>
        <end position="89"/>
    </location>
</feature>
<reference evidence="2 3" key="1">
    <citation type="submission" date="2020-05" db="EMBL/GenBank/DDBJ databases">
        <title>Vigna angularis (adzuki bean) Var. LongXiaoDou No. 4 denovo assembly.</title>
        <authorList>
            <person name="Xiang H."/>
        </authorList>
    </citation>
    <scope>NUCLEOTIDE SEQUENCE [LARGE SCALE GENOMIC DNA]</scope>
    <source>
        <tissue evidence="2">Leaf</tissue>
    </source>
</reference>
<dbReference type="AlphaFoldDB" id="A0A8T0L5I2"/>
<gene>
    <name evidence="2" type="ORF">HKW66_Vig0048180</name>
</gene>
<feature type="region of interest" description="Disordered" evidence="1">
    <location>
        <begin position="35"/>
        <end position="99"/>
    </location>
</feature>
<proteinExistence type="predicted"/>
<evidence type="ECO:0008006" key="4">
    <source>
        <dbReference type="Google" id="ProtNLM"/>
    </source>
</evidence>
<name>A0A8T0L5I2_PHAAN</name>
<protein>
    <recommendedName>
        <fullName evidence="4">C2 domain-containing protein</fullName>
    </recommendedName>
</protein>
<dbReference type="EMBL" id="JABFOF010000002">
    <property type="protein sequence ID" value="KAG2405563.1"/>
    <property type="molecule type" value="Genomic_DNA"/>
</dbReference>
<evidence type="ECO:0000313" key="2">
    <source>
        <dbReference type="EMBL" id="KAG2405563.1"/>
    </source>
</evidence>
<dbReference type="PANTHER" id="PTHR31425">
    <property type="entry name" value="PHOSPHORIBOSYLANTHRANILATE TRANSFERASE ISOFORM 1"/>
    <property type="match status" value="1"/>
</dbReference>
<dbReference type="PANTHER" id="PTHR31425:SF43">
    <property type="entry name" value="MULTIPLE C2 DOMAIN AND TRANSMEMBRANE REGION PROTEIN 14"/>
    <property type="match status" value="1"/>
</dbReference>
<evidence type="ECO:0000313" key="3">
    <source>
        <dbReference type="Proteomes" id="UP000743370"/>
    </source>
</evidence>
<dbReference type="InterPro" id="IPR047259">
    <property type="entry name" value="QUIRKY-like"/>
</dbReference>
<sequence>MEFVKSDFETVAYYPLEKRSVFSEIEGELGLKIWYVDDPPEVENTDEPEKDKTNENTPKEKPTVEKPKEEILEETTSPKQELSNPSIVQTEKPKQGNERHHEVLKCEDLNVRNGEMRSLSSDRSRNAYDLVDPMPFLYVRVVKTKRARLETGSTVYANLSIGTRSVKTKSEIKSKDWDQVLAFDKEAPLTSSFIFGPSFLYTHLSSIFVPSFLFSRCGADKPYLSLSLLRVGGRRRSIVVVEAAADFWVEDKFRNEQSGRIMCFVRCTDIGVTLEGAWT</sequence>
<dbReference type="Proteomes" id="UP000743370">
    <property type="component" value="Unassembled WGS sequence"/>
</dbReference>
<accession>A0A8T0L5I2</accession>
<comment type="caution">
    <text evidence="2">The sequence shown here is derived from an EMBL/GenBank/DDBJ whole genome shotgun (WGS) entry which is preliminary data.</text>
</comment>
<feature type="compositionally biased region" description="Basic and acidic residues" evidence="1">
    <location>
        <begin position="47"/>
        <end position="70"/>
    </location>
</feature>
<evidence type="ECO:0000256" key="1">
    <source>
        <dbReference type="SAM" id="MobiDB-lite"/>
    </source>
</evidence>
<organism evidence="2 3">
    <name type="scientific">Phaseolus angularis</name>
    <name type="common">Azuki bean</name>
    <name type="synonym">Vigna angularis</name>
    <dbReference type="NCBI Taxonomy" id="3914"/>
    <lineage>
        <taxon>Eukaryota</taxon>
        <taxon>Viridiplantae</taxon>
        <taxon>Streptophyta</taxon>
        <taxon>Embryophyta</taxon>
        <taxon>Tracheophyta</taxon>
        <taxon>Spermatophyta</taxon>
        <taxon>Magnoliopsida</taxon>
        <taxon>eudicotyledons</taxon>
        <taxon>Gunneridae</taxon>
        <taxon>Pentapetalae</taxon>
        <taxon>rosids</taxon>
        <taxon>fabids</taxon>
        <taxon>Fabales</taxon>
        <taxon>Fabaceae</taxon>
        <taxon>Papilionoideae</taxon>
        <taxon>50 kb inversion clade</taxon>
        <taxon>NPAAA clade</taxon>
        <taxon>indigoferoid/millettioid clade</taxon>
        <taxon>Phaseoleae</taxon>
        <taxon>Vigna</taxon>
    </lineage>
</organism>